<feature type="domain" description="HYR" evidence="9">
    <location>
        <begin position="563"/>
        <end position="646"/>
    </location>
</feature>
<evidence type="ECO:0000256" key="5">
    <source>
        <dbReference type="PROSITE-ProRule" id="PRU00076"/>
    </source>
</evidence>
<keyword evidence="6" id="KW-0812">Transmembrane</keyword>
<evidence type="ECO:0000256" key="6">
    <source>
        <dbReference type="SAM" id="Phobius"/>
    </source>
</evidence>
<keyword evidence="6" id="KW-0472">Membrane</keyword>
<comment type="caution">
    <text evidence="5">Lacks conserved residue(s) required for the propagation of feature annotation.</text>
</comment>
<feature type="domain" description="EGF-like" evidence="8">
    <location>
        <begin position="224"/>
        <end position="253"/>
    </location>
</feature>
<sequence length="1769" mass="191420">MSLDVRQHVNLYVATLCAILTLSNAQQSLPLSEDGDHVCTVMESFSERSTVSSTVQYEMTYYTNCGFFMTCSRLRTAYRLAYSYRFVTRYREVRLCCSGYTLNEDSCTPCSSDRWGDNCANECQCENGASCDPQTGVCLCRPGFTGNQCELVCPAGFYGQDCATVCDCPSSCHPENGTCICEPGFMGQSCIDICPIGTFGQDCLGVCPDCSSGGQCDPVTGLCIDSCNCTNGGSCDQQGVCLCPDGFEGRYCETQAQDKDVSLLVETLSSSSSHLLARLSLLHKNADRQSNIIMRQVPSAHLIKKRQIDEVNSTDLVIHDCPENIYFSVNSGITEVMVGWEEPTATSPHKPVTLILESHQPGSNFSVNRSHTVTYVFEDSDGNAEKCEFTITIITADTEAPTVSNCPQNILITREVGVGDETVTWTEPVGSDDGGGEVTVLQSHVPGSMFPAGDTLVNYTFVDEAGNSNSCIFVISVDEEDTQPPVVTSCPDDIIVGVDGGRQSAVVSWNPPTATDLSGAVFQSHQFNPNTSFHLGDTEVEYIFVDTSGNEASCKFTVSVMQVDTADPVVVNCTSTIHRTVELGTPDLEVTWVEPTAFDAFDPELDVQKSHSPPASFTVGTHTVVYSFTDDAGNEAVCSFNIIILAEDTLPPVIENCPSNISDTTELGTSSKVISWGSPSVTDASDTIIQDQSHFQGEAFPLGTTQVTITYTDGSGNSAMCQFFVTLTTDDSTAPFVENCPTLIVEQVQLGEGGTEVYWDPVTVTDFSQTITLFQSYEPGDFFPVGISDVIILFGDTSGNQAGCYFKVEIIEVDTSPPIISGCPTAAINKTVDLMVTSAIVSWMEPTATDLSGVVTRNRTAIPGSSFSLGITKVTYTFVDDVGNSATCSFQVSVVQVDTQPPQIMGCPEDIIEIVEIGTTEKEVTWTEPTATDLSGVQLITQTHFPPTSFPLGPTIVTYTFRDSAGISNQCSFDITIIAVDTMKPVINGCPEDIFREIEAGMVGVFVYWTEPRATDNSGMTPFLIERTSAPGDNFPPGNTTVRYKFLDFSSNVAVCSFSVIVSVEDTTPPQIIFCPPNINAPPIELGTEGTTVSWPNEPFAYDFSGDPVELVFQTHQSNDFFYPGGTAVTYRFRDPSGNEAACSFLVIVGQVDTTPPEINDCPLQVTEVVELGTAFLPVNWTVPYAIDISNNVTLVSYTHTPGDLFFIGKTDVTYLFKDISGNEADCTFQVIVTTMDTTPPIIFNCPSDITITIPYLSTSGEVTWTEPTAMDLSGVAVLFNRSAEPGSVFNVGASSVSYIFRDQSNNRAYCNFLVTVITGAPDQIVISNCPGNIEVTTEPNEDVRVVWSEPTASIAGTPAILQGQSHTSPAVFSPGETTVVYIFRDDAGNTATCSFTVTVLEVDPLRCLEINITAEAPPEQSFVAVNWTTAAITNYTEDQYVIVTNYSSGDVFPIGSTDVDYILFDIDSRSVECVFTVIVLDVTPPIISDCPNDVSIGLPDGVISLAVTWEEPTASDNSRNVTERKSNKPGDNFKIGTQKVLYEFSDLSGNTATCSFDIILTGKGVDNSSPENGLFQNDFVITILASSGIILLAVIIVAICLASMCCCRGKSNDITSSEEDVDIDDNYFNEAYHVDEQAYRYVNNGFTRTEMYAEGKYDEPPTMSQTLKYSRVKANGHSLPPGGHYSQTLPARPIQDPLDEGTRTIKHSYNGPIPGKNGNGVKPKNNYPPLEVELQQPAPSRMVQRQTFLPIPEEVDMGDYLEIKGTAL</sequence>
<feature type="domain" description="HYR" evidence="9">
    <location>
        <begin position="980"/>
        <end position="1064"/>
    </location>
</feature>
<feature type="domain" description="HYR" evidence="9">
    <location>
        <begin position="897"/>
        <end position="979"/>
    </location>
</feature>
<dbReference type="OrthoDB" id="10045365at2759"/>
<proteinExistence type="predicted"/>
<evidence type="ECO:0000256" key="4">
    <source>
        <dbReference type="ARBA" id="ARBA00023157"/>
    </source>
</evidence>
<comment type="caution">
    <text evidence="11">The sequence shown here is derived from an EMBL/GenBank/DDBJ whole genome shotgun (WGS) entry which is preliminary data.</text>
</comment>
<dbReference type="PROSITE" id="PS51041">
    <property type="entry name" value="EMI"/>
    <property type="match status" value="1"/>
</dbReference>
<dbReference type="Pfam" id="PF00053">
    <property type="entry name" value="EGF_laminin"/>
    <property type="match status" value="1"/>
</dbReference>
<feature type="domain" description="HYR" evidence="9">
    <location>
        <begin position="647"/>
        <end position="729"/>
    </location>
</feature>
<feature type="domain" description="EMI" evidence="10">
    <location>
        <begin position="35"/>
        <end position="109"/>
    </location>
</feature>
<dbReference type="SMART" id="SM00180">
    <property type="entry name" value="EGF_Lam"/>
    <property type="match status" value="3"/>
</dbReference>
<organism evidence="11 12">
    <name type="scientific">Holothuria leucospilota</name>
    <name type="common">Black long sea cucumber</name>
    <name type="synonym">Mertensiothuria leucospilota</name>
    <dbReference type="NCBI Taxonomy" id="206669"/>
    <lineage>
        <taxon>Eukaryota</taxon>
        <taxon>Metazoa</taxon>
        <taxon>Echinodermata</taxon>
        <taxon>Eleutherozoa</taxon>
        <taxon>Echinozoa</taxon>
        <taxon>Holothuroidea</taxon>
        <taxon>Aspidochirotacea</taxon>
        <taxon>Aspidochirotida</taxon>
        <taxon>Holothuriidae</taxon>
        <taxon>Holothuria</taxon>
    </lineage>
</organism>
<protein>
    <submittedName>
        <fullName evidence="11">Hyalin</fullName>
    </submittedName>
</protein>
<evidence type="ECO:0000259" key="8">
    <source>
        <dbReference type="PROSITE" id="PS50026"/>
    </source>
</evidence>
<feature type="domain" description="HYR" evidence="9">
    <location>
        <begin position="396"/>
        <end position="479"/>
    </location>
</feature>
<dbReference type="PROSITE" id="PS50026">
    <property type="entry name" value="EGF_3"/>
    <property type="match status" value="2"/>
</dbReference>
<feature type="domain" description="HYR" evidence="9">
    <location>
        <begin position="1481"/>
        <end position="1563"/>
    </location>
</feature>
<feature type="domain" description="EGF-like" evidence="8">
    <location>
        <begin position="120"/>
        <end position="150"/>
    </location>
</feature>
<dbReference type="Gene3D" id="2.170.300.10">
    <property type="entry name" value="Tie2 ligand-binding domain superfamily"/>
    <property type="match status" value="1"/>
</dbReference>
<evidence type="ECO:0000256" key="1">
    <source>
        <dbReference type="ARBA" id="ARBA00022536"/>
    </source>
</evidence>
<dbReference type="PANTHER" id="PTHR24273">
    <property type="entry name" value="FI04643P-RELATED"/>
    <property type="match status" value="1"/>
</dbReference>
<evidence type="ECO:0000259" key="10">
    <source>
        <dbReference type="PROSITE" id="PS51041"/>
    </source>
</evidence>
<dbReference type="InterPro" id="IPR002049">
    <property type="entry name" value="LE_dom"/>
</dbReference>
<dbReference type="Proteomes" id="UP001152320">
    <property type="component" value="Chromosome 9"/>
</dbReference>
<evidence type="ECO:0000259" key="9">
    <source>
        <dbReference type="PROSITE" id="PS50825"/>
    </source>
</evidence>
<feature type="domain" description="HYR" evidence="9">
    <location>
        <begin position="480"/>
        <end position="562"/>
    </location>
</feature>
<feature type="domain" description="HYR" evidence="9">
    <location>
        <begin position="311"/>
        <end position="395"/>
    </location>
</feature>
<dbReference type="SMART" id="SM00181">
    <property type="entry name" value="EGF"/>
    <property type="match status" value="3"/>
</dbReference>
<accession>A0A9Q1C018</accession>
<dbReference type="EMBL" id="JAIZAY010000009">
    <property type="protein sequence ID" value="KAJ8036101.1"/>
    <property type="molecule type" value="Genomic_DNA"/>
</dbReference>
<feature type="domain" description="HYR" evidence="9">
    <location>
        <begin position="1065"/>
        <end position="1151"/>
    </location>
</feature>
<keyword evidence="1 5" id="KW-0245">EGF-like domain</keyword>
<evidence type="ECO:0000313" key="11">
    <source>
        <dbReference type="EMBL" id="KAJ8036101.1"/>
    </source>
</evidence>
<evidence type="ECO:0000313" key="12">
    <source>
        <dbReference type="Proteomes" id="UP001152320"/>
    </source>
</evidence>
<dbReference type="InterPro" id="IPR011489">
    <property type="entry name" value="EMI_domain"/>
</dbReference>
<dbReference type="PRINTS" id="PR00011">
    <property type="entry name" value="EGFLAMININ"/>
</dbReference>
<feature type="signal peptide" evidence="7">
    <location>
        <begin position="1"/>
        <end position="25"/>
    </location>
</feature>
<evidence type="ECO:0000256" key="7">
    <source>
        <dbReference type="SAM" id="SignalP"/>
    </source>
</evidence>
<keyword evidence="4 5" id="KW-1015">Disulfide bond</keyword>
<dbReference type="PROSITE" id="PS00022">
    <property type="entry name" value="EGF_1"/>
    <property type="match status" value="3"/>
</dbReference>
<dbReference type="InterPro" id="IPR000742">
    <property type="entry name" value="EGF"/>
</dbReference>
<feature type="transmembrane region" description="Helical" evidence="6">
    <location>
        <begin position="1580"/>
        <end position="1603"/>
    </location>
</feature>
<gene>
    <name evidence="11" type="ORF">HOLleu_19971</name>
</gene>
<feature type="domain" description="HYR" evidence="9">
    <location>
        <begin position="1320"/>
        <end position="1402"/>
    </location>
</feature>
<evidence type="ECO:0000256" key="2">
    <source>
        <dbReference type="ARBA" id="ARBA00022729"/>
    </source>
</evidence>
<feature type="domain" description="HYR" evidence="9">
    <location>
        <begin position="1152"/>
        <end position="1235"/>
    </location>
</feature>
<feature type="domain" description="HYR" evidence="9">
    <location>
        <begin position="813"/>
        <end position="896"/>
    </location>
</feature>
<keyword evidence="3" id="KW-0677">Repeat</keyword>
<evidence type="ECO:0000256" key="3">
    <source>
        <dbReference type="ARBA" id="ARBA00022737"/>
    </source>
</evidence>
<keyword evidence="2 7" id="KW-0732">Signal</keyword>
<dbReference type="FunFam" id="2.170.300.10:FF:000041">
    <property type="entry name" value="Tyrosine protein kinase receptor tie-1, putative"/>
    <property type="match status" value="1"/>
</dbReference>
<name>A0A9Q1C018_HOLLE</name>
<feature type="chain" id="PRO_5040113585" evidence="7">
    <location>
        <begin position="26"/>
        <end position="1769"/>
    </location>
</feature>
<dbReference type="Gene3D" id="2.10.25.10">
    <property type="entry name" value="Laminin"/>
    <property type="match status" value="1"/>
</dbReference>
<feature type="disulfide bond" evidence="5">
    <location>
        <begin position="243"/>
        <end position="252"/>
    </location>
</feature>
<reference evidence="11" key="1">
    <citation type="submission" date="2021-10" db="EMBL/GenBank/DDBJ databases">
        <title>Tropical sea cucumber genome reveals ecological adaptation and Cuvierian tubules defense mechanism.</title>
        <authorList>
            <person name="Chen T."/>
        </authorList>
    </citation>
    <scope>NUCLEOTIDE SEQUENCE</scope>
    <source>
        <strain evidence="11">Nanhai2018</strain>
        <tissue evidence="11">Muscle</tissue>
    </source>
</reference>
<dbReference type="Pfam" id="PF02494">
    <property type="entry name" value="HYR"/>
    <property type="match status" value="15"/>
</dbReference>
<dbReference type="PROSITE" id="PS01186">
    <property type="entry name" value="EGF_2"/>
    <property type="match status" value="1"/>
</dbReference>
<feature type="disulfide bond" evidence="5">
    <location>
        <begin position="140"/>
        <end position="149"/>
    </location>
</feature>
<feature type="domain" description="HYR" evidence="9">
    <location>
        <begin position="730"/>
        <end position="812"/>
    </location>
</feature>
<feature type="domain" description="HYR" evidence="9">
    <location>
        <begin position="1236"/>
        <end position="1319"/>
    </location>
</feature>
<keyword evidence="6" id="KW-1133">Transmembrane helix</keyword>
<dbReference type="CDD" id="cd00055">
    <property type="entry name" value="EGF_Lam"/>
    <property type="match status" value="3"/>
</dbReference>
<dbReference type="InterPro" id="IPR003410">
    <property type="entry name" value="HYR_dom"/>
</dbReference>
<keyword evidence="12" id="KW-1185">Reference proteome</keyword>
<dbReference type="PANTHER" id="PTHR24273:SF32">
    <property type="entry name" value="HYALIN"/>
    <property type="match status" value="1"/>
</dbReference>
<dbReference type="PROSITE" id="PS50825">
    <property type="entry name" value="HYR"/>
    <property type="match status" value="14"/>
</dbReference>